<keyword evidence="3" id="KW-1185">Reference proteome</keyword>
<dbReference type="EMBL" id="CAJNOQ010029972">
    <property type="protein sequence ID" value="CAF1571820.1"/>
    <property type="molecule type" value="Genomic_DNA"/>
</dbReference>
<reference evidence="1" key="1">
    <citation type="submission" date="2021-02" db="EMBL/GenBank/DDBJ databases">
        <authorList>
            <person name="Nowell W R."/>
        </authorList>
    </citation>
    <scope>NUCLEOTIDE SEQUENCE</scope>
</reference>
<dbReference type="EMBL" id="CAJOBC010095802">
    <property type="protein sequence ID" value="CAF4435339.1"/>
    <property type="molecule type" value="Genomic_DNA"/>
</dbReference>
<proteinExistence type="predicted"/>
<sequence length="142" mass="16871">MIYKVEWLENIDNTKRNTLPYLLDNTKPPAYEILNIPTHSSIYSHYENKRLIEKVTTSGHWFYSIRVSNAPPGFVMTQLNETYSMLPIHQYCDKDRYIDITRVNKQFNKILYQVIRSHKLNRNGLRGLLGRIHYVAIECCYT</sequence>
<protein>
    <submittedName>
        <fullName evidence="1">Uncharacterized protein</fullName>
    </submittedName>
</protein>
<accession>A0A815YM79</accession>
<organism evidence="1 3">
    <name type="scientific">Didymodactylos carnosus</name>
    <dbReference type="NCBI Taxonomy" id="1234261"/>
    <lineage>
        <taxon>Eukaryota</taxon>
        <taxon>Metazoa</taxon>
        <taxon>Spiralia</taxon>
        <taxon>Gnathifera</taxon>
        <taxon>Rotifera</taxon>
        <taxon>Eurotatoria</taxon>
        <taxon>Bdelloidea</taxon>
        <taxon>Philodinida</taxon>
        <taxon>Philodinidae</taxon>
        <taxon>Didymodactylos</taxon>
    </lineage>
</organism>
<dbReference type="Proteomes" id="UP000681722">
    <property type="component" value="Unassembled WGS sequence"/>
</dbReference>
<comment type="caution">
    <text evidence="1">The sequence shown here is derived from an EMBL/GenBank/DDBJ whole genome shotgun (WGS) entry which is preliminary data.</text>
</comment>
<gene>
    <name evidence="1" type="ORF">GPM918_LOCUS40451</name>
    <name evidence="2" type="ORF">SRO942_LOCUS41392</name>
</gene>
<evidence type="ECO:0000313" key="1">
    <source>
        <dbReference type="EMBL" id="CAF1571820.1"/>
    </source>
</evidence>
<evidence type="ECO:0000313" key="3">
    <source>
        <dbReference type="Proteomes" id="UP000663829"/>
    </source>
</evidence>
<dbReference type="AlphaFoldDB" id="A0A815YM79"/>
<dbReference type="Proteomes" id="UP000663829">
    <property type="component" value="Unassembled WGS sequence"/>
</dbReference>
<evidence type="ECO:0000313" key="2">
    <source>
        <dbReference type="EMBL" id="CAF4435339.1"/>
    </source>
</evidence>
<name>A0A815YM79_9BILA</name>